<keyword evidence="4" id="KW-1185">Reference proteome</keyword>
<evidence type="ECO:0000313" key="3">
    <source>
        <dbReference type="EMBL" id="MBD8526772.1"/>
    </source>
</evidence>
<evidence type="ECO:0000313" key="4">
    <source>
        <dbReference type="Proteomes" id="UP000613768"/>
    </source>
</evidence>
<dbReference type="SMART" id="SM00138">
    <property type="entry name" value="MeTrc"/>
    <property type="match status" value="1"/>
</dbReference>
<accession>A0AAW3ZNV4</accession>
<dbReference type="SUPFAM" id="SSF53335">
    <property type="entry name" value="S-adenosyl-L-methionine-dependent methyltransferases"/>
    <property type="match status" value="1"/>
</dbReference>
<dbReference type="SMART" id="SM00028">
    <property type="entry name" value="TPR"/>
    <property type="match status" value="2"/>
</dbReference>
<dbReference type="PROSITE" id="PS50123">
    <property type="entry name" value="CHER"/>
    <property type="match status" value="1"/>
</dbReference>
<dbReference type="InterPro" id="IPR000780">
    <property type="entry name" value="CheR_MeTrfase"/>
</dbReference>
<dbReference type="GO" id="GO:0008757">
    <property type="term" value="F:S-adenosylmethionine-dependent methyltransferase activity"/>
    <property type="evidence" value="ECO:0007669"/>
    <property type="project" value="InterPro"/>
</dbReference>
<dbReference type="InterPro" id="IPR019734">
    <property type="entry name" value="TPR_rpt"/>
</dbReference>
<dbReference type="Gene3D" id="3.40.50.150">
    <property type="entry name" value="Vaccinia Virus protein VP39"/>
    <property type="match status" value="1"/>
</dbReference>
<feature type="compositionally biased region" description="Polar residues" evidence="1">
    <location>
        <begin position="308"/>
        <end position="324"/>
    </location>
</feature>
<dbReference type="EMBL" id="JACYTR010000030">
    <property type="protein sequence ID" value="MBD8526772.1"/>
    <property type="molecule type" value="Genomic_DNA"/>
</dbReference>
<dbReference type="Gene3D" id="1.25.40.10">
    <property type="entry name" value="Tetratricopeptide repeat domain"/>
    <property type="match status" value="1"/>
</dbReference>
<organism evidence="3 4">
    <name type="scientific">Pseudomarimonas arenosa</name>
    <dbReference type="NCBI Taxonomy" id="2774145"/>
    <lineage>
        <taxon>Bacteria</taxon>
        <taxon>Pseudomonadati</taxon>
        <taxon>Pseudomonadota</taxon>
        <taxon>Gammaproteobacteria</taxon>
        <taxon>Lysobacterales</taxon>
        <taxon>Lysobacteraceae</taxon>
        <taxon>Pseudomarimonas</taxon>
    </lineage>
</organism>
<reference evidence="3 4" key="1">
    <citation type="submission" date="2020-09" db="EMBL/GenBank/DDBJ databases">
        <title>Pseudoxanthomonas sp. CAU 1598 isolated from sand of Yaerae Beach.</title>
        <authorList>
            <person name="Kim W."/>
        </authorList>
    </citation>
    <scope>NUCLEOTIDE SEQUENCE [LARGE SCALE GENOMIC DNA]</scope>
    <source>
        <strain evidence="3 4">CAU 1598</strain>
    </source>
</reference>
<dbReference type="InterPro" id="IPR050903">
    <property type="entry name" value="Bact_Chemotaxis_MeTrfase"/>
</dbReference>
<dbReference type="PANTHER" id="PTHR24422:SF10">
    <property type="entry name" value="CHEMOTAXIS PROTEIN METHYLTRANSFERASE 2"/>
    <property type="match status" value="1"/>
</dbReference>
<dbReference type="SUPFAM" id="SSF48452">
    <property type="entry name" value="TPR-like"/>
    <property type="match status" value="1"/>
</dbReference>
<dbReference type="Pfam" id="PF01739">
    <property type="entry name" value="CheR"/>
    <property type="match status" value="1"/>
</dbReference>
<dbReference type="PANTHER" id="PTHR24422">
    <property type="entry name" value="CHEMOTAXIS PROTEIN METHYLTRANSFERASE"/>
    <property type="match status" value="1"/>
</dbReference>
<comment type="caution">
    <text evidence="3">The sequence shown here is derived from an EMBL/GenBank/DDBJ whole genome shotgun (WGS) entry which is preliminary data.</text>
</comment>
<sequence length="492" mass="55404">MKPTQHNSTLRSLVDDFSQRLGFHAEAGDRDRLAQAVAERMQVLDIRKPEDYQQRLANRDLAAAELRAVADALIIGETYFFRGADHLEVLRQAWMDEPAERRWRVLSAGCSSGEEPYSLAMIADQLGMASRVRIDAVDVNPRALERAAAGLYSPWSLRDTPEAVRQKYFRQQGRQFELDAHIRGRVQFQECNLLDPQHALWRAPAYDAVFCRNVLIYFSPQVVESVVQKLADLVVEGGFLFLGHAEALQAGCAGIELESTERTVFYRKHGGFRPEATQPDLNTLLAGVQGELQVELPRPAASADWQWAPTTRVTASETTAPPSTRDNEASAAGEVEHLLRQENWSAAEQQLRAAGSSDRRSQVLLAQLCFVNNRIDEAQQRCERLLGEYFLDAELHQLLAMCMEQRGRPKLALEHARRASYLDPKFALPHVLLGRMALKAGQKAAALQEFSIARQRLPEEQMRRLRLLSGGFGRQAMIEYCDNQIRACRGSQ</sequence>
<dbReference type="InterPro" id="IPR029063">
    <property type="entry name" value="SAM-dependent_MTases_sf"/>
</dbReference>
<gene>
    <name evidence="3" type="ORF">IFO71_13600</name>
</gene>
<feature type="domain" description="CheR-type methyltransferase" evidence="2">
    <location>
        <begin position="1"/>
        <end position="270"/>
    </location>
</feature>
<evidence type="ECO:0000259" key="2">
    <source>
        <dbReference type="PROSITE" id="PS50123"/>
    </source>
</evidence>
<protein>
    <recommendedName>
        <fullName evidence="2">CheR-type methyltransferase domain-containing protein</fullName>
    </recommendedName>
</protein>
<dbReference type="AlphaFoldDB" id="A0AAW3ZNV4"/>
<dbReference type="InterPro" id="IPR011990">
    <property type="entry name" value="TPR-like_helical_dom_sf"/>
</dbReference>
<dbReference type="RefSeq" id="WP_192030193.1">
    <property type="nucleotide sequence ID" value="NZ_JACYTR010000030.1"/>
</dbReference>
<dbReference type="PRINTS" id="PR00996">
    <property type="entry name" value="CHERMTFRASE"/>
</dbReference>
<dbReference type="Proteomes" id="UP000613768">
    <property type="component" value="Unassembled WGS sequence"/>
</dbReference>
<name>A0AAW3ZNV4_9GAMM</name>
<dbReference type="InterPro" id="IPR022642">
    <property type="entry name" value="CheR_C"/>
</dbReference>
<feature type="region of interest" description="Disordered" evidence="1">
    <location>
        <begin position="307"/>
        <end position="331"/>
    </location>
</feature>
<proteinExistence type="predicted"/>
<evidence type="ECO:0000256" key="1">
    <source>
        <dbReference type="SAM" id="MobiDB-lite"/>
    </source>
</evidence>